<accession>A0AA48I601</accession>
<keyword evidence="3 6" id="KW-1133">Transmembrane helix</keyword>
<feature type="region of interest" description="Disordered" evidence="5">
    <location>
        <begin position="1"/>
        <end position="22"/>
    </location>
</feature>
<dbReference type="Proteomes" id="UP001233271">
    <property type="component" value="Chromosome 3"/>
</dbReference>
<dbReference type="GeneID" id="85494169"/>
<evidence type="ECO:0000256" key="4">
    <source>
        <dbReference type="ARBA" id="ARBA00023136"/>
    </source>
</evidence>
<dbReference type="PANTHER" id="PTHR23423">
    <property type="entry name" value="ORGANIC SOLUTE TRANSPORTER-RELATED"/>
    <property type="match status" value="1"/>
</dbReference>
<dbReference type="KEGG" id="ccac:CcaHIS019_0303690"/>
<dbReference type="EMBL" id="AP028214">
    <property type="protein sequence ID" value="BEI90299.1"/>
    <property type="molecule type" value="Genomic_DNA"/>
</dbReference>
<feature type="compositionally biased region" description="Low complexity" evidence="5">
    <location>
        <begin position="707"/>
        <end position="717"/>
    </location>
</feature>
<keyword evidence="8" id="KW-1185">Reference proteome</keyword>
<dbReference type="AlphaFoldDB" id="A0AA48I601"/>
<feature type="transmembrane region" description="Helical" evidence="6">
    <location>
        <begin position="101"/>
        <end position="120"/>
    </location>
</feature>
<evidence type="ECO:0008006" key="9">
    <source>
        <dbReference type="Google" id="ProtNLM"/>
    </source>
</evidence>
<feature type="region of interest" description="Disordered" evidence="5">
    <location>
        <begin position="604"/>
        <end position="734"/>
    </location>
</feature>
<feature type="transmembrane region" description="Helical" evidence="6">
    <location>
        <begin position="240"/>
        <end position="260"/>
    </location>
</feature>
<feature type="transmembrane region" description="Helical" evidence="6">
    <location>
        <begin position="272"/>
        <end position="291"/>
    </location>
</feature>
<feature type="compositionally biased region" description="Pro residues" evidence="5">
    <location>
        <begin position="7"/>
        <end position="18"/>
    </location>
</feature>
<evidence type="ECO:0000313" key="7">
    <source>
        <dbReference type="EMBL" id="BEI90299.1"/>
    </source>
</evidence>
<feature type="transmembrane region" description="Helical" evidence="6">
    <location>
        <begin position="68"/>
        <end position="89"/>
    </location>
</feature>
<organism evidence="7 8">
    <name type="scientific">Cutaneotrichosporon cavernicola</name>
    <dbReference type="NCBI Taxonomy" id="279322"/>
    <lineage>
        <taxon>Eukaryota</taxon>
        <taxon>Fungi</taxon>
        <taxon>Dikarya</taxon>
        <taxon>Basidiomycota</taxon>
        <taxon>Agaricomycotina</taxon>
        <taxon>Tremellomycetes</taxon>
        <taxon>Trichosporonales</taxon>
        <taxon>Trichosporonaceae</taxon>
        <taxon>Cutaneotrichosporon</taxon>
    </lineage>
</organism>
<feature type="region of interest" description="Disordered" evidence="5">
    <location>
        <begin position="464"/>
        <end position="510"/>
    </location>
</feature>
<feature type="region of interest" description="Disordered" evidence="5">
    <location>
        <begin position="377"/>
        <end position="421"/>
    </location>
</feature>
<sequence>MSLPSFPGAPTPSSPSVPGPGRGGAGDHLPGALLAVCGACTLVATVLSIWSIVLQLKNYRMPALQRCVVRIMVMVPLYALSSLIALYSLNAAFFIDAIRDLYEGFVIYTFLQLLITYLGGERDLLLRLNGRPPIPHTFPLNLFFAPMDPSDPWTLLNLKRGVLQYVQIKPLLVIATAVCKWTGTWKEGEFTLTSGYTYVTIVYNISICLSLYCLAMFWVAVSKDLKPFRPVPKFLCVKGILFFSFWQGVFVGFLVSAGFIKSVGPYTDPEHMVLALVDSMICIEMPFFAIAHQYAFRASDYIDSSVIHVARLPFIYAARDAFGVKDVWEDIKDTFRARGVSYKAYEAADGGVHYGVGRQKRIRAGLRYSRGGKDKYWLNNPNGEGERSSLLPKTNSDMPYRADDNSDSDMSDAPSLDFSDMSDGEEQLYERARRVGYSGFPNIDISREQARRIRRHEENGILAGRRLRLSSDARQRAGVPASPHPGPSGGQRRSAKNRQADKGKGKGRAVYGQWGEHARSRPAPVVAEVDDAHFDGEIENPGAWRADSEGVGLGWTHKPKLPPVVTVPEPQPKMDEVVSPASREAVAARSDAVDLVSAAQLETPETRTRSLSAAAMVPEVKPVKLIQSPHEEEPSPMATGMEARSPPKAVPPRETSSAPPVIEPTLPTPWRGYGSPPRSPDAWEQPEPANPVRAGPPRAEPRPAAPPSSDSTVSSTSFRVPSYGRWEPDDNPWA</sequence>
<reference evidence="7" key="1">
    <citation type="journal article" date="2023" name="BMC Genomics">
        <title>Chromosome-level genome assemblies of Cutaneotrichosporon spp. (Trichosporonales, Basidiomycota) reveal imbalanced evolution between nucleotide sequences and chromosome synteny.</title>
        <authorList>
            <person name="Kobayashi Y."/>
            <person name="Kayamori A."/>
            <person name="Aoki K."/>
            <person name="Shiwa Y."/>
            <person name="Matsutani M."/>
            <person name="Fujita N."/>
            <person name="Sugita T."/>
            <person name="Iwasaki W."/>
            <person name="Tanaka N."/>
            <person name="Takashima M."/>
        </authorList>
    </citation>
    <scope>NUCLEOTIDE SEQUENCE</scope>
    <source>
        <strain evidence="7">HIS019</strain>
    </source>
</reference>
<protein>
    <recommendedName>
        <fullName evidence="9">DUF300-domain-containing protein</fullName>
    </recommendedName>
</protein>
<dbReference type="Pfam" id="PF03619">
    <property type="entry name" value="Solute_trans_a"/>
    <property type="match status" value="1"/>
</dbReference>
<comment type="subcellular location">
    <subcellularLocation>
        <location evidence="1">Membrane</location>
        <topology evidence="1">Multi-pass membrane protein</topology>
    </subcellularLocation>
</comment>
<evidence type="ECO:0000256" key="6">
    <source>
        <dbReference type="SAM" id="Phobius"/>
    </source>
</evidence>
<keyword evidence="2 6" id="KW-0812">Transmembrane</keyword>
<evidence type="ECO:0000256" key="5">
    <source>
        <dbReference type="SAM" id="MobiDB-lite"/>
    </source>
</evidence>
<gene>
    <name evidence="7" type="ORF">CcaverHIS019_0303690</name>
</gene>
<keyword evidence="4 6" id="KW-0472">Membrane</keyword>
<dbReference type="GO" id="GO:0016020">
    <property type="term" value="C:membrane"/>
    <property type="evidence" value="ECO:0007669"/>
    <property type="project" value="UniProtKB-SubCell"/>
</dbReference>
<evidence type="ECO:0000256" key="2">
    <source>
        <dbReference type="ARBA" id="ARBA00022692"/>
    </source>
</evidence>
<evidence type="ECO:0000256" key="1">
    <source>
        <dbReference type="ARBA" id="ARBA00004141"/>
    </source>
</evidence>
<feature type="region of interest" description="Disordered" evidence="5">
    <location>
        <begin position="562"/>
        <end position="581"/>
    </location>
</feature>
<feature type="transmembrane region" description="Helical" evidence="6">
    <location>
        <begin position="195"/>
        <end position="219"/>
    </location>
</feature>
<dbReference type="SMART" id="SM01417">
    <property type="entry name" value="Solute_trans_a"/>
    <property type="match status" value="1"/>
</dbReference>
<feature type="transmembrane region" description="Helical" evidence="6">
    <location>
        <begin position="32"/>
        <end position="56"/>
    </location>
</feature>
<dbReference type="RefSeq" id="XP_060455564.1">
    <property type="nucleotide sequence ID" value="XM_060598808.1"/>
</dbReference>
<evidence type="ECO:0000313" key="8">
    <source>
        <dbReference type="Proteomes" id="UP001233271"/>
    </source>
</evidence>
<proteinExistence type="predicted"/>
<evidence type="ECO:0000256" key="3">
    <source>
        <dbReference type="ARBA" id="ARBA00022989"/>
    </source>
</evidence>
<name>A0AA48I601_9TREE</name>
<dbReference type="InterPro" id="IPR005178">
    <property type="entry name" value="Ostalpha/TMEM184C"/>
</dbReference>